<gene>
    <name evidence="10" type="ORF">UFOPK1726_00705</name>
</gene>
<keyword evidence="3" id="KW-0028">Amino-acid biosynthesis</keyword>
<comment type="catalytic activity">
    <reaction evidence="7">
        <text>prephenate + H(+) = 3-phenylpyruvate + CO2 + H2O</text>
        <dbReference type="Rhea" id="RHEA:21648"/>
        <dbReference type="ChEBI" id="CHEBI:15377"/>
        <dbReference type="ChEBI" id="CHEBI:15378"/>
        <dbReference type="ChEBI" id="CHEBI:16526"/>
        <dbReference type="ChEBI" id="CHEBI:18005"/>
        <dbReference type="ChEBI" id="CHEBI:29934"/>
        <dbReference type="EC" id="4.2.1.51"/>
    </reaction>
</comment>
<name>A0A6J6ET53_9ZZZZ</name>
<dbReference type="PROSITE" id="PS00858">
    <property type="entry name" value="PREPHENATE_DEHYDR_2"/>
    <property type="match status" value="1"/>
</dbReference>
<comment type="pathway">
    <text evidence="1">Amino-acid biosynthesis; L-phenylalanine biosynthesis; phenylpyruvate from prephenate: step 1/1.</text>
</comment>
<dbReference type="Pfam" id="PF01842">
    <property type="entry name" value="ACT"/>
    <property type="match status" value="1"/>
</dbReference>
<dbReference type="PANTHER" id="PTHR21022:SF19">
    <property type="entry name" value="PREPHENATE DEHYDRATASE-RELATED"/>
    <property type="match status" value="1"/>
</dbReference>
<evidence type="ECO:0000259" key="8">
    <source>
        <dbReference type="PROSITE" id="PS51171"/>
    </source>
</evidence>
<dbReference type="GO" id="GO:0009094">
    <property type="term" value="P:L-phenylalanine biosynthetic process"/>
    <property type="evidence" value="ECO:0007669"/>
    <property type="project" value="UniProtKB-KW"/>
</dbReference>
<dbReference type="SUPFAM" id="SSF53850">
    <property type="entry name" value="Periplasmic binding protein-like II"/>
    <property type="match status" value="1"/>
</dbReference>
<dbReference type="FunFam" id="3.30.70.260:FF:000012">
    <property type="entry name" value="Prephenate dehydratase"/>
    <property type="match status" value="1"/>
</dbReference>
<keyword evidence="5" id="KW-0584">Phenylalanine biosynthesis</keyword>
<protein>
    <recommendedName>
        <fullName evidence="2">prephenate dehydratase</fullName>
        <ecNumber evidence="2">4.2.1.51</ecNumber>
    </recommendedName>
</protein>
<organism evidence="10">
    <name type="scientific">freshwater metagenome</name>
    <dbReference type="NCBI Taxonomy" id="449393"/>
    <lineage>
        <taxon>unclassified sequences</taxon>
        <taxon>metagenomes</taxon>
        <taxon>ecological metagenomes</taxon>
    </lineage>
</organism>
<dbReference type="GO" id="GO:0005737">
    <property type="term" value="C:cytoplasm"/>
    <property type="evidence" value="ECO:0007669"/>
    <property type="project" value="TreeGrafter"/>
</dbReference>
<evidence type="ECO:0000256" key="3">
    <source>
        <dbReference type="ARBA" id="ARBA00022605"/>
    </source>
</evidence>
<dbReference type="PANTHER" id="PTHR21022">
    <property type="entry name" value="PREPHENATE DEHYDRATASE P PROTEIN"/>
    <property type="match status" value="1"/>
</dbReference>
<keyword evidence="4" id="KW-0057">Aromatic amino acid biosynthesis</keyword>
<dbReference type="InterPro" id="IPR045865">
    <property type="entry name" value="ACT-like_dom_sf"/>
</dbReference>
<proteinExistence type="predicted"/>
<dbReference type="CDD" id="cd04905">
    <property type="entry name" value="ACT_CM-PDT"/>
    <property type="match status" value="1"/>
</dbReference>
<evidence type="ECO:0000256" key="1">
    <source>
        <dbReference type="ARBA" id="ARBA00004741"/>
    </source>
</evidence>
<evidence type="ECO:0000256" key="7">
    <source>
        <dbReference type="ARBA" id="ARBA00047848"/>
    </source>
</evidence>
<dbReference type="GO" id="GO:0004664">
    <property type="term" value="F:prephenate dehydratase activity"/>
    <property type="evidence" value="ECO:0007669"/>
    <property type="project" value="UniProtKB-EC"/>
</dbReference>
<dbReference type="PROSITE" id="PS51171">
    <property type="entry name" value="PREPHENATE_DEHYDR_3"/>
    <property type="match status" value="1"/>
</dbReference>
<dbReference type="PROSITE" id="PS51671">
    <property type="entry name" value="ACT"/>
    <property type="match status" value="1"/>
</dbReference>
<evidence type="ECO:0000256" key="6">
    <source>
        <dbReference type="ARBA" id="ARBA00023239"/>
    </source>
</evidence>
<evidence type="ECO:0000259" key="9">
    <source>
        <dbReference type="PROSITE" id="PS51671"/>
    </source>
</evidence>
<feature type="domain" description="Prephenate dehydratase" evidence="8">
    <location>
        <begin position="1"/>
        <end position="67"/>
    </location>
</feature>
<dbReference type="EC" id="4.2.1.51" evidence="2"/>
<accession>A0A6J6ET53</accession>
<dbReference type="Gene3D" id="3.40.190.10">
    <property type="entry name" value="Periplasmic binding protein-like II"/>
    <property type="match status" value="1"/>
</dbReference>
<dbReference type="InterPro" id="IPR018528">
    <property type="entry name" value="Preph_deHydtase_CS"/>
</dbReference>
<feature type="domain" description="ACT" evidence="9">
    <location>
        <begin position="82"/>
        <end position="159"/>
    </location>
</feature>
<evidence type="ECO:0000256" key="4">
    <source>
        <dbReference type="ARBA" id="ARBA00023141"/>
    </source>
</evidence>
<dbReference type="SUPFAM" id="SSF55021">
    <property type="entry name" value="ACT-like"/>
    <property type="match status" value="1"/>
</dbReference>
<evidence type="ECO:0000313" key="10">
    <source>
        <dbReference type="EMBL" id="CAB4578094.1"/>
    </source>
</evidence>
<dbReference type="InterPro" id="IPR002912">
    <property type="entry name" value="ACT_dom"/>
</dbReference>
<keyword evidence="6" id="KW-0456">Lyase</keyword>
<dbReference type="EMBL" id="CAEZTT010000073">
    <property type="protein sequence ID" value="CAB4578094.1"/>
    <property type="molecule type" value="Genomic_DNA"/>
</dbReference>
<dbReference type="Gene3D" id="3.30.70.260">
    <property type="match status" value="1"/>
</dbReference>
<dbReference type="AlphaFoldDB" id="A0A6J6ET53"/>
<sequence length="192" mass="20680">MAKHLPAANVLPATSTAEAAALLAAGEGRIDAVIASGRAAEIHNLRVLIDDIGDNREATTRFISVAKPGKPNPATGADKTSLVLYMKENHPGALLEILTEFAVRGVDLSRIESRPTKKSMGDYTFSVDLIGHVNEARVGEALMGLHRVCADVRFLGSYPRHDNVATVTKPGTTDAEHREAETWLDQIRIGDY</sequence>
<evidence type="ECO:0000256" key="2">
    <source>
        <dbReference type="ARBA" id="ARBA00013147"/>
    </source>
</evidence>
<evidence type="ECO:0000256" key="5">
    <source>
        <dbReference type="ARBA" id="ARBA00023222"/>
    </source>
</evidence>
<dbReference type="InterPro" id="IPR001086">
    <property type="entry name" value="Preph_deHydtase"/>
</dbReference>
<dbReference type="Pfam" id="PF00800">
    <property type="entry name" value="PDT"/>
    <property type="match status" value="1"/>
</dbReference>
<reference evidence="10" key="1">
    <citation type="submission" date="2020-05" db="EMBL/GenBank/DDBJ databases">
        <authorList>
            <person name="Chiriac C."/>
            <person name="Salcher M."/>
            <person name="Ghai R."/>
            <person name="Kavagutti S V."/>
        </authorList>
    </citation>
    <scope>NUCLEOTIDE SEQUENCE</scope>
</reference>